<dbReference type="GO" id="GO:0005262">
    <property type="term" value="F:calcium channel activity"/>
    <property type="evidence" value="ECO:0007669"/>
    <property type="project" value="TreeGrafter"/>
</dbReference>
<keyword evidence="8" id="KW-1185">Reference proteome</keyword>
<dbReference type="InterPro" id="IPR044880">
    <property type="entry name" value="NCX_ion-bd_dom_sf"/>
</dbReference>
<evidence type="ECO:0000256" key="4">
    <source>
        <dbReference type="ARBA" id="ARBA00023136"/>
    </source>
</evidence>
<dbReference type="GO" id="GO:0005886">
    <property type="term" value="C:plasma membrane"/>
    <property type="evidence" value="ECO:0007669"/>
    <property type="project" value="TreeGrafter"/>
</dbReference>
<dbReference type="Gene3D" id="6.10.280.80">
    <property type="entry name" value="NCX, peripheral helical region"/>
    <property type="match status" value="1"/>
</dbReference>
<feature type="transmembrane region" description="Helical" evidence="5">
    <location>
        <begin position="202"/>
        <end position="225"/>
    </location>
</feature>
<dbReference type="GO" id="GO:0008273">
    <property type="term" value="F:calcium, potassium:sodium antiporter activity"/>
    <property type="evidence" value="ECO:0007669"/>
    <property type="project" value="TreeGrafter"/>
</dbReference>
<reference evidence="8" key="1">
    <citation type="submission" date="2016-10" db="EMBL/GenBank/DDBJ databases">
        <authorList>
            <person name="Varghese N."/>
            <person name="Submissions S."/>
        </authorList>
    </citation>
    <scope>NUCLEOTIDE SEQUENCE [LARGE SCALE GENOMIC DNA]</scope>
    <source>
        <strain evidence="8">CGMCC 1.6444</strain>
    </source>
</reference>
<keyword evidence="2 5" id="KW-0812">Transmembrane</keyword>
<dbReference type="NCBIfam" id="TIGR00367">
    <property type="entry name" value="calcium/sodium antiporter"/>
    <property type="match status" value="1"/>
</dbReference>
<evidence type="ECO:0000313" key="7">
    <source>
        <dbReference type="EMBL" id="SDO01422.1"/>
    </source>
</evidence>
<accession>A0A1H0G3I6</accession>
<keyword evidence="3 5" id="KW-1133">Transmembrane helix</keyword>
<feature type="transmembrane region" description="Helical" evidence="5">
    <location>
        <begin position="237"/>
        <end position="260"/>
    </location>
</feature>
<proteinExistence type="predicted"/>
<dbReference type="InterPro" id="IPR004837">
    <property type="entry name" value="NaCa_Exmemb"/>
</dbReference>
<dbReference type="AlphaFoldDB" id="A0A1H0G3I6"/>
<feature type="domain" description="Sodium/calcium exchanger membrane region" evidence="6">
    <location>
        <begin position="168"/>
        <end position="310"/>
    </location>
</feature>
<evidence type="ECO:0000256" key="2">
    <source>
        <dbReference type="ARBA" id="ARBA00022692"/>
    </source>
</evidence>
<dbReference type="PANTHER" id="PTHR10846">
    <property type="entry name" value="SODIUM/POTASSIUM/CALCIUM EXCHANGER"/>
    <property type="match status" value="1"/>
</dbReference>
<dbReference type="InterPro" id="IPR004481">
    <property type="entry name" value="K/Na/Ca-exchanger"/>
</dbReference>
<feature type="domain" description="Sodium/calcium exchanger membrane region" evidence="6">
    <location>
        <begin position="3"/>
        <end position="142"/>
    </location>
</feature>
<feature type="transmembrane region" description="Helical" evidence="5">
    <location>
        <begin position="101"/>
        <end position="118"/>
    </location>
</feature>
<evidence type="ECO:0000259" key="6">
    <source>
        <dbReference type="Pfam" id="PF01699"/>
    </source>
</evidence>
<dbReference type="PANTHER" id="PTHR10846:SF8">
    <property type="entry name" value="INNER MEMBRANE PROTEIN YRBG"/>
    <property type="match status" value="1"/>
</dbReference>
<dbReference type="EMBL" id="FNIV01000003">
    <property type="protein sequence ID" value="SDO01422.1"/>
    <property type="molecule type" value="Genomic_DNA"/>
</dbReference>
<dbReference type="Pfam" id="PF01699">
    <property type="entry name" value="Na_Ca_ex"/>
    <property type="match status" value="2"/>
</dbReference>
<feature type="transmembrane region" description="Helical" evidence="5">
    <location>
        <begin position="297"/>
        <end position="315"/>
    </location>
</feature>
<dbReference type="GO" id="GO:0006874">
    <property type="term" value="P:intracellular calcium ion homeostasis"/>
    <property type="evidence" value="ECO:0007669"/>
    <property type="project" value="TreeGrafter"/>
</dbReference>
<evidence type="ECO:0000256" key="1">
    <source>
        <dbReference type="ARBA" id="ARBA00004141"/>
    </source>
</evidence>
<feature type="transmembrane region" description="Helical" evidence="5">
    <location>
        <begin position="124"/>
        <end position="143"/>
    </location>
</feature>
<evidence type="ECO:0000256" key="5">
    <source>
        <dbReference type="SAM" id="Phobius"/>
    </source>
</evidence>
<evidence type="ECO:0000256" key="3">
    <source>
        <dbReference type="ARBA" id="ARBA00022989"/>
    </source>
</evidence>
<name>A0A1H0G3I6_9GAMM</name>
<protein>
    <submittedName>
        <fullName evidence="7">Cation:H+ antiporter</fullName>
    </submittedName>
</protein>
<feature type="transmembrane region" description="Helical" evidence="5">
    <location>
        <begin position="164"/>
        <end position="182"/>
    </location>
</feature>
<evidence type="ECO:0000313" key="8">
    <source>
        <dbReference type="Proteomes" id="UP000199075"/>
    </source>
</evidence>
<dbReference type="RefSeq" id="WP_089677388.1">
    <property type="nucleotide sequence ID" value="NZ_FNIV01000003.1"/>
</dbReference>
<organism evidence="7 8">
    <name type="scientific">Halomonas shengliensis</name>
    <dbReference type="NCBI Taxonomy" id="419597"/>
    <lineage>
        <taxon>Bacteria</taxon>
        <taxon>Pseudomonadati</taxon>
        <taxon>Pseudomonadota</taxon>
        <taxon>Gammaproteobacteria</taxon>
        <taxon>Oceanospirillales</taxon>
        <taxon>Halomonadaceae</taxon>
        <taxon>Halomonas</taxon>
    </lineage>
</organism>
<dbReference type="OrthoDB" id="9794225at2"/>
<dbReference type="STRING" id="419597.SAMN04487957_10352"/>
<dbReference type="Proteomes" id="UP000199075">
    <property type="component" value="Unassembled WGS sequence"/>
</dbReference>
<keyword evidence="4 5" id="KW-0472">Membrane</keyword>
<sequence length="353" mass="36760">MTILALIAGMLLLIIGAEGLVKGASRLAVRFGMSPLLIGLTVVAFGTSSPELAVSLKAAIDDQAGIALGNVVGSNVFNVLFILGVSALIVPLTVAQQLIRFDIPLMVGLSLLVLLLVLDGSVGRLDGGLLVIGLTAYLLFLFRQSRREPSPESRAKHGPIGARLLNNLAYVVGGLGMLVLGSRWLVDGAVVFAQSLGVSDQVIGLTIIAAGTSFPEVVTSIVAALRGERDIAVGNVVGSNVFNLLGVLGLAGLLAPTGIAVPEAMAGFDIPVMNAVALLCLPICFTGGVISRWEGGVLLAYYLAYTLYLILAATHHDALPVFSVTMLFFALPLTALTLVVLVLQERHRGIRPL</sequence>
<feature type="transmembrane region" description="Helical" evidence="5">
    <location>
        <begin position="272"/>
        <end position="290"/>
    </location>
</feature>
<gene>
    <name evidence="7" type="ORF">SAMN04487957_10352</name>
</gene>
<comment type="subcellular location">
    <subcellularLocation>
        <location evidence="1">Membrane</location>
        <topology evidence="1">Multi-pass membrane protein</topology>
    </subcellularLocation>
</comment>
<dbReference type="Gene3D" id="1.20.1420.30">
    <property type="entry name" value="NCX, central ion-binding region"/>
    <property type="match status" value="1"/>
</dbReference>
<feature type="transmembrane region" description="Helical" evidence="5">
    <location>
        <begin position="321"/>
        <end position="343"/>
    </location>
</feature>